<proteinExistence type="predicted"/>
<evidence type="ECO:0000256" key="1">
    <source>
        <dbReference type="SAM" id="MobiDB-lite"/>
    </source>
</evidence>
<evidence type="ECO:0000313" key="3">
    <source>
        <dbReference type="EMBL" id="MCX8999946.1"/>
    </source>
</evidence>
<comment type="caution">
    <text evidence="3">The sequence shown here is derived from an EMBL/GenBank/DDBJ whole genome shotgun (WGS) entry which is preliminary data.</text>
</comment>
<organism evidence="3 4">
    <name type="scientific">Ectorhizobium quercum</name>
    <dbReference type="NCBI Taxonomy" id="2965071"/>
    <lineage>
        <taxon>Bacteria</taxon>
        <taxon>Pseudomonadati</taxon>
        <taxon>Pseudomonadota</taxon>
        <taxon>Alphaproteobacteria</taxon>
        <taxon>Hyphomicrobiales</taxon>
        <taxon>Rhizobiaceae</taxon>
        <taxon>Ectorhizobium</taxon>
    </lineage>
</organism>
<keyword evidence="4" id="KW-1185">Reference proteome</keyword>
<name>A0AAE3N4T3_9HYPH</name>
<feature type="compositionally biased region" description="Basic residues" evidence="1">
    <location>
        <begin position="1"/>
        <end position="12"/>
    </location>
</feature>
<dbReference type="InterPro" id="IPR018754">
    <property type="entry name" value="RovC-like_DNA-bd"/>
</dbReference>
<accession>A0AAE3N4T3</accession>
<protein>
    <submittedName>
        <fullName evidence="3">DUF2285 domain-containing protein</fullName>
    </submittedName>
</protein>
<feature type="compositionally biased region" description="Basic and acidic residues" evidence="1">
    <location>
        <begin position="13"/>
        <end position="25"/>
    </location>
</feature>
<evidence type="ECO:0000259" key="2">
    <source>
        <dbReference type="Pfam" id="PF10074"/>
    </source>
</evidence>
<reference evidence="3" key="1">
    <citation type="submission" date="2022-07" db="EMBL/GenBank/DDBJ databases">
        <title>Ectorhizobium quercum gen.nov., sp. nov.</title>
        <authorList>
            <person name="Ma T."/>
            <person name="Li Y."/>
        </authorList>
    </citation>
    <scope>NUCLEOTIDE SEQUENCE</scope>
    <source>
        <strain evidence="3">BDR2-2</strain>
    </source>
</reference>
<dbReference type="AlphaFoldDB" id="A0AAE3N4T3"/>
<feature type="region of interest" description="Disordered" evidence="1">
    <location>
        <begin position="1"/>
        <end position="38"/>
    </location>
</feature>
<dbReference type="Proteomes" id="UP001208771">
    <property type="component" value="Unassembled WGS sequence"/>
</dbReference>
<gene>
    <name evidence="3" type="ORF">NOF55_22835</name>
</gene>
<evidence type="ECO:0000313" key="4">
    <source>
        <dbReference type="Proteomes" id="UP001208771"/>
    </source>
</evidence>
<sequence length="117" mass="13572">MFAGAHRGHHPSGRGDKPMRVRPELDPDVEDEAPTGPDITIYDEEHFVTYLRLLDAQTDNADWTEVARIVLHRDPVADETRSRRCWESHLARARWMTKVGYRRILEQAVEEARCGQH</sequence>
<dbReference type="Pfam" id="PF10074">
    <property type="entry name" value="RovC_DNA-bd"/>
    <property type="match status" value="1"/>
</dbReference>
<feature type="domain" description="T6SS Transcription factor RovC-like DNA binding" evidence="2">
    <location>
        <begin position="29"/>
        <end position="105"/>
    </location>
</feature>
<dbReference type="EMBL" id="JANFPI010000013">
    <property type="protein sequence ID" value="MCX8999946.1"/>
    <property type="molecule type" value="Genomic_DNA"/>
</dbReference>